<sequence length="86" mass="9314">MQPVPPSWAAWWGWWCAVSGTGEGPDWITEGSDRFRMALCRDGERAERRPPLGRGALGEGFRSGGRSCAQGDFGFPAGHRDMSGSS</sequence>
<comment type="caution">
    <text evidence="2">The sequence shown here is derived from an EMBL/GenBank/DDBJ whole genome shotgun (WGS) entry which is preliminary data.</text>
</comment>
<keyword evidence="3" id="KW-1185">Reference proteome</keyword>
<evidence type="ECO:0000313" key="2">
    <source>
        <dbReference type="EMBL" id="GAA1383303.1"/>
    </source>
</evidence>
<feature type="region of interest" description="Disordered" evidence="1">
    <location>
        <begin position="49"/>
        <end position="86"/>
    </location>
</feature>
<dbReference type="EMBL" id="BAAAKJ010000018">
    <property type="protein sequence ID" value="GAA1383303.1"/>
    <property type="molecule type" value="Genomic_DNA"/>
</dbReference>
<reference evidence="3" key="1">
    <citation type="journal article" date="2019" name="Int. J. Syst. Evol. Microbiol.">
        <title>The Global Catalogue of Microorganisms (GCM) 10K type strain sequencing project: providing services to taxonomists for standard genome sequencing and annotation.</title>
        <authorList>
            <consortium name="The Broad Institute Genomics Platform"/>
            <consortium name="The Broad Institute Genome Sequencing Center for Infectious Disease"/>
            <person name="Wu L."/>
            <person name="Ma J."/>
        </authorList>
    </citation>
    <scope>NUCLEOTIDE SEQUENCE [LARGE SCALE GENOMIC DNA]</scope>
    <source>
        <strain evidence="3">JCM 12393</strain>
    </source>
</reference>
<protein>
    <recommendedName>
        <fullName evidence="4">Secreted protein</fullName>
    </recommendedName>
</protein>
<evidence type="ECO:0008006" key="4">
    <source>
        <dbReference type="Google" id="ProtNLM"/>
    </source>
</evidence>
<dbReference type="Proteomes" id="UP001499863">
    <property type="component" value="Unassembled WGS sequence"/>
</dbReference>
<gene>
    <name evidence="2" type="ORF">GCM10009639_03430</name>
</gene>
<evidence type="ECO:0000256" key="1">
    <source>
        <dbReference type="SAM" id="MobiDB-lite"/>
    </source>
</evidence>
<evidence type="ECO:0000313" key="3">
    <source>
        <dbReference type="Proteomes" id="UP001499863"/>
    </source>
</evidence>
<name>A0ABP4IAR7_9ACTN</name>
<accession>A0ABP4IAR7</accession>
<organism evidence="2 3">
    <name type="scientific">Kitasatospora putterlickiae</name>
    <dbReference type="NCBI Taxonomy" id="221725"/>
    <lineage>
        <taxon>Bacteria</taxon>
        <taxon>Bacillati</taxon>
        <taxon>Actinomycetota</taxon>
        <taxon>Actinomycetes</taxon>
        <taxon>Kitasatosporales</taxon>
        <taxon>Streptomycetaceae</taxon>
        <taxon>Kitasatospora</taxon>
    </lineage>
</organism>
<proteinExistence type="predicted"/>